<name>A0A225E4M0_9BACT</name>
<dbReference type="OrthoDB" id="21379at2"/>
<proteinExistence type="predicted"/>
<sequence>MGVSIWAAWECLGAVRELTFATHSHSPTYTGWGGTGRGIVRTEPVGPTILIFDETGAWTREGGRENRFSNVFRWTADPAGHFIRLEHLRFGADQPVYLFDLVPTADHILESADPHVCQADLYAARMEYGASAVYLNWTITGPKKDERISYTYKTTQL</sequence>
<organism evidence="2 3">
    <name type="scientific">Fimbriiglobus ruber</name>
    <dbReference type="NCBI Taxonomy" id="1908690"/>
    <lineage>
        <taxon>Bacteria</taxon>
        <taxon>Pseudomonadati</taxon>
        <taxon>Planctomycetota</taxon>
        <taxon>Planctomycetia</taxon>
        <taxon>Gemmatales</taxon>
        <taxon>Gemmataceae</taxon>
        <taxon>Fimbriiglobus</taxon>
    </lineage>
</organism>
<evidence type="ECO:0000313" key="2">
    <source>
        <dbReference type="EMBL" id="OWK45026.1"/>
    </source>
</evidence>
<dbReference type="Pfam" id="PF19834">
    <property type="entry name" value="DUF6314"/>
    <property type="match status" value="1"/>
</dbReference>
<evidence type="ECO:0000259" key="1">
    <source>
        <dbReference type="Pfam" id="PF19834"/>
    </source>
</evidence>
<evidence type="ECO:0000313" key="3">
    <source>
        <dbReference type="Proteomes" id="UP000214646"/>
    </source>
</evidence>
<reference evidence="3" key="1">
    <citation type="submission" date="2017-06" db="EMBL/GenBank/DDBJ databases">
        <title>Genome analysis of Fimbriiglobus ruber SP5, the first member of the order Planctomycetales with confirmed chitinolytic capability.</title>
        <authorList>
            <person name="Ravin N.V."/>
            <person name="Rakitin A.L."/>
            <person name="Ivanova A.A."/>
            <person name="Beletsky A.V."/>
            <person name="Kulichevskaya I.S."/>
            <person name="Mardanov A.V."/>
            <person name="Dedysh S.N."/>
        </authorList>
    </citation>
    <scope>NUCLEOTIDE SEQUENCE [LARGE SCALE GENOMIC DNA]</scope>
    <source>
        <strain evidence="3">SP5</strain>
    </source>
</reference>
<accession>A0A225E4M0</accession>
<keyword evidence="3" id="KW-1185">Reference proteome</keyword>
<gene>
    <name evidence="2" type="ORF">FRUB_01357</name>
</gene>
<feature type="domain" description="DUF6314" evidence="1">
    <location>
        <begin position="34"/>
        <end position="153"/>
    </location>
</feature>
<comment type="caution">
    <text evidence="2">The sequence shown here is derived from an EMBL/GenBank/DDBJ whole genome shotgun (WGS) entry which is preliminary data.</text>
</comment>
<dbReference type="RefSeq" id="WP_088252809.1">
    <property type="nucleotide sequence ID" value="NZ_NIDE01000002.1"/>
</dbReference>
<dbReference type="EMBL" id="NIDE01000002">
    <property type="protein sequence ID" value="OWK45026.1"/>
    <property type="molecule type" value="Genomic_DNA"/>
</dbReference>
<dbReference type="InterPro" id="IPR045632">
    <property type="entry name" value="DUF6314"/>
</dbReference>
<protein>
    <recommendedName>
        <fullName evidence="1">DUF6314 domain-containing protein</fullName>
    </recommendedName>
</protein>
<dbReference type="Proteomes" id="UP000214646">
    <property type="component" value="Unassembled WGS sequence"/>
</dbReference>
<dbReference type="AlphaFoldDB" id="A0A225E4M0"/>